<dbReference type="InterPro" id="IPR033714">
    <property type="entry name" value="tRNA_bind_bactPheRS"/>
</dbReference>
<dbReference type="GO" id="GO:0000049">
    <property type="term" value="F:tRNA binding"/>
    <property type="evidence" value="ECO:0007669"/>
    <property type="project" value="UniProtKB-KW"/>
</dbReference>
<comment type="similarity">
    <text evidence="3">Belongs to the phenylalanyl-tRNA synthetase beta subunit family. Type 1 subfamily.</text>
</comment>
<dbReference type="CDD" id="cd02796">
    <property type="entry name" value="tRNA_bind_bactPheRS"/>
    <property type="match status" value="1"/>
</dbReference>
<reference evidence="22" key="1">
    <citation type="submission" date="2016-10" db="EMBL/GenBank/DDBJ databases">
        <authorList>
            <person name="de Groot N.N."/>
        </authorList>
    </citation>
    <scope>NUCLEOTIDE SEQUENCE</scope>
</reference>
<evidence type="ECO:0000259" key="21">
    <source>
        <dbReference type="PROSITE" id="PS51483"/>
    </source>
</evidence>
<dbReference type="Pfam" id="PF03484">
    <property type="entry name" value="B5"/>
    <property type="match status" value="1"/>
</dbReference>
<dbReference type="SUPFAM" id="SSF55681">
    <property type="entry name" value="Class II aaRS and biotin synthetases"/>
    <property type="match status" value="1"/>
</dbReference>
<dbReference type="Gene3D" id="3.30.930.10">
    <property type="entry name" value="Bira Bifunctional Protein, Domain 2"/>
    <property type="match status" value="1"/>
</dbReference>
<dbReference type="Gene3D" id="3.30.70.380">
    <property type="entry name" value="Ferrodoxin-fold anticodon-binding domain"/>
    <property type="match status" value="1"/>
</dbReference>
<dbReference type="InterPro" id="IPR045864">
    <property type="entry name" value="aa-tRNA-synth_II/BPL/LPL"/>
</dbReference>
<dbReference type="NCBIfam" id="TIGR00472">
    <property type="entry name" value="pheT_bact"/>
    <property type="match status" value="1"/>
</dbReference>
<dbReference type="InterPro" id="IPR036690">
    <property type="entry name" value="Fdx_antiC-bd_sf"/>
</dbReference>
<dbReference type="GO" id="GO:0005524">
    <property type="term" value="F:ATP binding"/>
    <property type="evidence" value="ECO:0007669"/>
    <property type="project" value="UniProtKB-KW"/>
</dbReference>
<evidence type="ECO:0000256" key="9">
    <source>
        <dbReference type="ARBA" id="ARBA00022598"/>
    </source>
</evidence>
<comment type="subcellular location">
    <subcellularLocation>
        <location evidence="2">Cytoplasm</location>
    </subcellularLocation>
</comment>
<evidence type="ECO:0000256" key="16">
    <source>
        <dbReference type="ARBA" id="ARBA00023146"/>
    </source>
</evidence>
<evidence type="ECO:0000256" key="5">
    <source>
        <dbReference type="ARBA" id="ARBA00012814"/>
    </source>
</evidence>
<keyword evidence="16 22" id="KW-0030">Aminoacyl-tRNA synthetase</keyword>
<dbReference type="GO" id="GO:0006432">
    <property type="term" value="P:phenylalanyl-tRNA aminoacylation"/>
    <property type="evidence" value="ECO:0007669"/>
    <property type="project" value="InterPro"/>
</dbReference>
<dbReference type="Gene3D" id="2.40.50.140">
    <property type="entry name" value="Nucleic acid-binding proteins"/>
    <property type="match status" value="1"/>
</dbReference>
<organism evidence="22">
    <name type="scientific">hydrothermal vent metagenome</name>
    <dbReference type="NCBI Taxonomy" id="652676"/>
    <lineage>
        <taxon>unclassified sequences</taxon>
        <taxon>metagenomes</taxon>
        <taxon>ecological metagenomes</taxon>
    </lineage>
</organism>
<evidence type="ECO:0000256" key="13">
    <source>
        <dbReference type="ARBA" id="ARBA00022842"/>
    </source>
</evidence>
<keyword evidence="10" id="KW-0479">Metal-binding</keyword>
<gene>
    <name evidence="22" type="ORF">MNB_SM-5-802</name>
</gene>
<dbReference type="PROSITE" id="PS51447">
    <property type="entry name" value="FDX_ACB"/>
    <property type="match status" value="1"/>
</dbReference>
<dbReference type="InterPro" id="IPR045060">
    <property type="entry name" value="Phe-tRNA-ligase_IIc_bsu"/>
</dbReference>
<dbReference type="NCBIfam" id="NF045760">
    <property type="entry name" value="YtpR"/>
    <property type="match status" value="1"/>
</dbReference>
<evidence type="ECO:0000256" key="14">
    <source>
        <dbReference type="ARBA" id="ARBA00022884"/>
    </source>
</evidence>
<evidence type="ECO:0000259" key="20">
    <source>
        <dbReference type="PROSITE" id="PS51447"/>
    </source>
</evidence>
<comment type="catalytic activity">
    <reaction evidence="18">
        <text>tRNA(Phe) + L-phenylalanine + ATP = L-phenylalanyl-tRNA(Phe) + AMP + diphosphate + H(+)</text>
        <dbReference type="Rhea" id="RHEA:19413"/>
        <dbReference type="Rhea" id="RHEA-COMP:9668"/>
        <dbReference type="Rhea" id="RHEA-COMP:9699"/>
        <dbReference type="ChEBI" id="CHEBI:15378"/>
        <dbReference type="ChEBI" id="CHEBI:30616"/>
        <dbReference type="ChEBI" id="CHEBI:33019"/>
        <dbReference type="ChEBI" id="CHEBI:58095"/>
        <dbReference type="ChEBI" id="CHEBI:78442"/>
        <dbReference type="ChEBI" id="CHEBI:78531"/>
        <dbReference type="ChEBI" id="CHEBI:456215"/>
        <dbReference type="EC" id="6.1.1.20"/>
    </reaction>
</comment>
<keyword evidence="11" id="KW-0547">Nucleotide-binding</keyword>
<dbReference type="SUPFAM" id="SSF54991">
    <property type="entry name" value="Anticodon-binding domain of PheRS"/>
    <property type="match status" value="1"/>
</dbReference>
<comment type="cofactor">
    <cofactor evidence="1">
        <name>Mg(2+)</name>
        <dbReference type="ChEBI" id="CHEBI:18420"/>
    </cofactor>
</comment>
<dbReference type="SUPFAM" id="SSF46955">
    <property type="entry name" value="Putative DNA-binding domain"/>
    <property type="match status" value="1"/>
</dbReference>
<dbReference type="Pfam" id="PF01588">
    <property type="entry name" value="tRNA_bind"/>
    <property type="match status" value="1"/>
</dbReference>
<dbReference type="InterPro" id="IPR002547">
    <property type="entry name" value="tRNA-bd_dom"/>
</dbReference>
<dbReference type="GO" id="GO:0009328">
    <property type="term" value="C:phenylalanine-tRNA ligase complex"/>
    <property type="evidence" value="ECO:0007669"/>
    <property type="project" value="TreeGrafter"/>
</dbReference>
<evidence type="ECO:0000256" key="8">
    <source>
        <dbReference type="ARBA" id="ARBA00022555"/>
    </source>
</evidence>
<keyword evidence="13" id="KW-0460">Magnesium</keyword>
<name>A0A1W1BTW1_9ZZZZ</name>
<dbReference type="InterPro" id="IPR041616">
    <property type="entry name" value="PheRS_beta_core"/>
</dbReference>
<dbReference type="HAMAP" id="MF_00283">
    <property type="entry name" value="Phe_tRNA_synth_beta1"/>
    <property type="match status" value="1"/>
</dbReference>
<dbReference type="PROSITE" id="PS50886">
    <property type="entry name" value="TRBD"/>
    <property type="match status" value="1"/>
</dbReference>
<feature type="domain" description="TRNA-binding" evidence="19">
    <location>
        <begin position="39"/>
        <end position="150"/>
    </location>
</feature>
<dbReference type="InterPro" id="IPR005147">
    <property type="entry name" value="tRNA_synthase_B5-dom"/>
</dbReference>
<dbReference type="SMART" id="SM00896">
    <property type="entry name" value="FDX-ACB"/>
    <property type="match status" value="1"/>
</dbReference>
<dbReference type="InterPro" id="IPR004532">
    <property type="entry name" value="Phe-tRNA-ligase_IIc_bsu_bact"/>
</dbReference>
<dbReference type="GO" id="GO:0004826">
    <property type="term" value="F:phenylalanine-tRNA ligase activity"/>
    <property type="evidence" value="ECO:0007669"/>
    <property type="project" value="UniProtKB-EC"/>
</dbReference>
<dbReference type="GO" id="GO:0000287">
    <property type="term" value="F:magnesium ion binding"/>
    <property type="evidence" value="ECO:0007669"/>
    <property type="project" value="InterPro"/>
</dbReference>
<evidence type="ECO:0000256" key="18">
    <source>
        <dbReference type="ARBA" id="ARBA00049255"/>
    </source>
</evidence>
<protein>
    <recommendedName>
        <fullName evidence="6">Phenylalanine--tRNA ligase beta subunit</fullName>
        <ecNumber evidence="5">6.1.1.20</ecNumber>
    </recommendedName>
    <alternativeName>
        <fullName evidence="17">Phenylalanyl-tRNA synthetase beta subunit</fullName>
    </alternativeName>
</protein>
<evidence type="ECO:0000256" key="17">
    <source>
        <dbReference type="ARBA" id="ARBA00033189"/>
    </source>
</evidence>
<dbReference type="CDD" id="cd00769">
    <property type="entry name" value="PheRS_beta_core"/>
    <property type="match status" value="1"/>
</dbReference>
<dbReference type="Pfam" id="PF03147">
    <property type="entry name" value="FDX-ACB"/>
    <property type="match status" value="1"/>
</dbReference>
<sequence>MIVTRSWLDEWIDLSDITTEDIAKTFNSIGLEVDRVHKYRVPSKIVFGKVLECKKHPDADKLNICQVDVGSDVRQIVCGAANVRAGLDVVVATVGAVMPSGLAIKPVKLRGVASDGMICSAGEIGLPDIGKGIMELDATIGSYTIGQEVSENPILNDDLIEIELTANRGDCLSIRGVARDLSAAFDRPIKEYVATGSDEKRGVGRILSLSHEKSLSVNLRYKAVDLKGLSLPLLVILRLAQIEERRESDLGSLLYYVTHTSGVILRAYRRDFFVSDQEDSLAKLIIGEDVKEFACVKSSTGKIASIIGVNQSDDSKENGNNGIIFLEASYIPPEIISKKMADSKRDADEMFYRTSRGSEPELENGLSFCVDLLESCSSSTSYSGSVEYIYPFQEKIVKITKHEIDTIIGANIERSLIAKIMKNLGFDTSKSSPDVFVIRIPQFRHDIVNKQDIVEEIVRMVGIDNIPAKPFLLAEENRLEDNYFEYKKRSIYRHRAAQSGFFESVHFIFDEKKVLQEYGFETTKENLELLNPIVQTLDTLRPTLLTGLLKAASQNVKNGYSAIALFEIGSVFTPLREESLNAAFLMSGNKEHESITNGGRPSEIDFAYFTQKIADIVGDIELKEYKTIHKFSHPYQTAQVFQNGIVLGELFRLHPEVEKVYGLPNTFLCELDFSKLSYGLKIVKKRSKYQASFRDLSLLIPKDMPYEKMKNLIESSEIPNLIRFYPVDRYTDEELGDAVSLSIRFVLQSDEKTLEEDDITAVMDKILEELDAKLGIGLR</sequence>
<dbReference type="PROSITE" id="PS51483">
    <property type="entry name" value="B5"/>
    <property type="match status" value="1"/>
</dbReference>
<dbReference type="Pfam" id="PF17759">
    <property type="entry name" value="tRNA_synthFbeta"/>
    <property type="match status" value="1"/>
</dbReference>
<evidence type="ECO:0000256" key="1">
    <source>
        <dbReference type="ARBA" id="ARBA00001946"/>
    </source>
</evidence>
<keyword evidence="14" id="KW-0694">RNA-binding</keyword>
<keyword evidence="8" id="KW-0820">tRNA-binding</keyword>
<comment type="subunit">
    <text evidence="4">Tetramer of two alpha and two beta subunits.</text>
</comment>
<keyword evidence="9 22" id="KW-0436">Ligase</keyword>
<evidence type="ECO:0000256" key="3">
    <source>
        <dbReference type="ARBA" id="ARBA00008653"/>
    </source>
</evidence>
<evidence type="ECO:0000256" key="15">
    <source>
        <dbReference type="ARBA" id="ARBA00022917"/>
    </source>
</evidence>
<dbReference type="InterPro" id="IPR009061">
    <property type="entry name" value="DNA-bd_dom_put_sf"/>
</dbReference>
<dbReference type="SMART" id="SM00874">
    <property type="entry name" value="B5"/>
    <property type="match status" value="1"/>
</dbReference>
<dbReference type="EMBL" id="FPHH01000044">
    <property type="protein sequence ID" value="SFV57048.1"/>
    <property type="molecule type" value="Genomic_DNA"/>
</dbReference>
<dbReference type="Gene3D" id="3.30.56.10">
    <property type="match status" value="2"/>
</dbReference>
<accession>A0A1W1BTW1</accession>
<evidence type="ECO:0000259" key="19">
    <source>
        <dbReference type="PROSITE" id="PS50886"/>
    </source>
</evidence>
<evidence type="ECO:0000256" key="10">
    <source>
        <dbReference type="ARBA" id="ARBA00022723"/>
    </source>
</evidence>
<evidence type="ECO:0000256" key="12">
    <source>
        <dbReference type="ARBA" id="ARBA00022840"/>
    </source>
</evidence>
<dbReference type="EC" id="6.1.1.20" evidence="5"/>
<dbReference type="PANTHER" id="PTHR10947">
    <property type="entry name" value="PHENYLALANYL-TRNA SYNTHETASE BETA CHAIN AND LEUCINE-RICH REPEAT-CONTAINING PROTEIN 47"/>
    <property type="match status" value="1"/>
</dbReference>
<evidence type="ECO:0000256" key="6">
    <source>
        <dbReference type="ARBA" id="ARBA00017032"/>
    </source>
</evidence>
<dbReference type="SUPFAM" id="SSF50249">
    <property type="entry name" value="Nucleic acid-binding proteins"/>
    <property type="match status" value="1"/>
</dbReference>
<feature type="domain" description="B5" evidence="21">
    <location>
        <begin position="392"/>
        <end position="468"/>
    </location>
</feature>
<proteinExistence type="inferred from homology"/>
<dbReference type="AlphaFoldDB" id="A0A1W1BTW1"/>
<dbReference type="InterPro" id="IPR012340">
    <property type="entry name" value="NA-bd_OB-fold"/>
</dbReference>
<keyword evidence="7" id="KW-0963">Cytoplasm</keyword>
<evidence type="ECO:0000256" key="4">
    <source>
        <dbReference type="ARBA" id="ARBA00011209"/>
    </source>
</evidence>
<keyword evidence="12" id="KW-0067">ATP-binding</keyword>
<evidence type="ECO:0000256" key="7">
    <source>
        <dbReference type="ARBA" id="ARBA00022490"/>
    </source>
</evidence>
<evidence type="ECO:0000256" key="11">
    <source>
        <dbReference type="ARBA" id="ARBA00022741"/>
    </source>
</evidence>
<keyword evidence="15" id="KW-0648">Protein biosynthesis</keyword>
<evidence type="ECO:0000256" key="2">
    <source>
        <dbReference type="ARBA" id="ARBA00004496"/>
    </source>
</evidence>
<dbReference type="PANTHER" id="PTHR10947:SF0">
    <property type="entry name" value="PHENYLALANINE--TRNA LIGASE BETA SUBUNIT"/>
    <property type="match status" value="1"/>
</dbReference>
<dbReference type="FunFam" id="2.40.50.140:FF:000045">
    <property type="entry name" value="Phenylalanine--tRNA ligase beta subunit"/>
    <property type="match status" value="1"/>
</dbReference>
<dbReference type="InterPro" id="IPR005121">
    <property type="entry name" value="Fdx_antiC-bd"/>
</dbReference>
<evidence type="ECO:0000313" key="22">
    <source>
        <dbReference type="EMBL" id="SFV57048.1"/>
    </source>
</evidence>
<feature type="domain" description="FDX-ACB" evidence="20">
    <location>
        <begin position="687"/>
        <end position="779"/>
    </location>
</feature>